<dbReference type="GO" id="GO:0016747">
    <property type="term" value="F:acyltransferase activity, transferring groups other than amino-acyl groups"/>
    <property type="evidence" value="ECO:0007669"/>
    <property type="project" value="InterPro"/>
</dbReference>
<keyword evidence="3" id="KW-1185">Reference proteome</keyword>
<keyword evidence="2" id="KW-0808">Transferase</keyword>
<reference evidence="2 3" key="1">
    <citation type="submission" date="2019-03" db="EMBL/GenBank/DDBJ databases">
        <title>Genomic Encyclopedia of Type Strains, Phase IV (KMG-IV): sequencing the most valuable type-strain genomes for metagenomic binning, comparative biology and taxonomic classification.</title>
        <authorList>
            <person name="Goeker M."/>
        </authorList>
    </citation>
    <scope>NUCLEOTIDE SEQUENCE [LARGE SCALE GENOMIC DNA]</scope>
    <source>
        <strain evidence="2 3">DSM 46770</strain>
    </source>
</reference>
<evidence type="ECO:0000313" key="2">
    <source>
        <dbReference type="EMBL" id="TDQ45953.1"/>
    </source>
</evidence>
<proteinExistence type="predicted"/>
<accession>A0A4R6UKT6</accession>
<dbReference type="RefSeq" id="WP_133743273.1">
    <property type="nucleotide sequence ID" value="NZ_SNYN01000027.1"/>
</dbReference>
<dbReference type="InterPro" id="IPR000182">
    <property type="entry name" value="GNAT_dom"/>
</dbReference>
<dbReference type="Gene3D" id="3.40.630.30">
    <property type="match status" value="1"/>
</dbReference>
<gene>
    <name evidence="2" type="ORF">EV190_12711</name>
</gene>
<sequence length="248" mass="25376">MPAGVRRRRALTDARGATVCTYALGDRAGLPWARDLRDVVGDPTEAILAGLSGWAVSAPVDVGERLLAAGARPLRKAHRMDLDPAAAPPERGAAPPVEGVRLVPCDRGAGALLPAVLAAYPPGHPDHPADQDEASRLALTADLLAGSILGPLSREASGLAVDAGDRVVAGVLVFMAEPGLAWIGDVFKDPARGPRGVGALLLRRAAAVLAGQGVPVLGLAVTEGNPARGLYERLGFTTVSTSWTVAVP</sequence>
<dbReference type="AlphaFoldDB" id="A0A4R6UKT6"/>
<feature type="domain" description="N-acetyltransferase" evidence="1">
    <location>
        <begin position="100"/>
        <end position="248"/>
    </location>
</feature>
<comment type="caution">
    <text evidence="2">The sequence shown here is derived from an EMBL/GenBank/DDBJ whole genome shotgun (WGS) entry which is preliminary data.</text>
</comment>
<dbReference type="OrthoDB" id="3355436at2"/>
<organism evidence="2 3">
    <name type="scientific">Actinorugispora endophytica</name>
    <dbReference type="NCBI Taxonomy" id="1605990"/>
    <lineage>
        <taxon>Bacteria</taxon>
        <taxon>Bacillati</taxon>
        <taxon>Actinomycetota</taxon>
        <taxon>Actinomycetes</taxon>
        <taxon>Streptosporangiales</taxon>
        <taxon>Nocardiopsidaceae</taxon>
        <taxon>Actinorugispora</taxon>
    </lineage>
</organism>
<dbReference type="Pfam" id="PF00583">
    <property type="entry name" value="Acetyltransf_1"/>
    <property type="match status" value="1"/>
</dbReference>
<evidence type="ECO:0000313" key="3">
    <source>
        <dbReference type="Proteomes" id="UP000295281"/>
    </source>
</evidence>
<dbReference type="SUPFAM" id="SSF55729">
    <property type="entry name" value="Acyl-CoA N-acyltransferases (Nat)"/>
    <property type="match status" value="1"/>
</dbReference>
<dbReference type="EMBL" id="SNYN01000027">
    <property type="protein sequence ID" value="TDQ45953.1"/>
    <property type="molecule type" value="Genomic_DNA"/>
</dbReference>
<name>A0A4R6UKT6_9ACTN</name>
<evidence type="ECO:0000259" key="1">
    <source>
        <dbReference type="PROSITE" id="PS51186"/>
    </source>
</evidence>
<protein>
    <submittedName>
        <fullName evidence="2">Acetyltransferase (GNAT) family protein</fullName>
    </submittedName>
</protein>
<dbReference type="Proteomes" id="UP000295281">
    <property type="component" value="Unassembled WGS sequence"/>
</dbReference>
<dbReference type="PROSITE" id="PS51186">
    <property type="entry name" value="GNAT"/>
    <property type="match status" value="1"/>
</dbReference>
<dbReference type="InterPro" id="IPR016181">
    <property type="entry name" value="Acyl_CoA_acyltransferase"/>
</dbReference>